<reference evidence="3" key="1">
    <citation type="journal article" date="2019" name="bioRxiv">
        <title>Genomics, evolutionary history and diagnostics of the Alternaria alternata species group including apple and Asian pear pathotypes.</title>
        <authorList>
            <person name="Armitage A.D."/>
            <person name="Cockerton H.M."/>
            <person name="Sreenivasaprasad S."/>
            <person name="Woodhall J.W."/>
            <person name="Lane C.R."/>
            <person name="Harrison R.J."/>
            <person name="Clarkson J.P."/>
        </authorList>
    </citation>
    <scope>NUCLEOTIDE SEQUENCE [LARGE SCALE GENOMIC DNA]</scope>
    <source>
        <strain evidence="3">FERA 1082</strain>
    </source>
</reference>
<feature type="region of interest" description="Disordered" evidence="1">
    <location>
        <begin position="1"/>
        <end position="34"/>
    </location>
</feature>
<proteinExistence type="predicted"/>
<evidence type="ECO:0000256" key="1">
    <source>
        <dbReference type="SAM" id="MobiDB-lite"/>
    </source>
</evidence>
<dbReference type="AlphaFoldDB" id="A0A4Q4M9Q0"/>
<comment type="caution">
    <text evidence="2">The sequence shown here is derived from an EMBL/GenBank/DDBJ whole genome shotgun (WGS) entry which is preliminary data.</text>
</comment>
<sequence length="44" mass="5279">MERRKRTKLAAQRVLKKQQRDAATAPRSYDTHDEYEREVFLTQG</sequence>
<accession>A0A4Q4M9Q0</accession>
<protein>
    <submittedName>
        <fullName evidence="2">Uncharacterized protein</fullName>
    </submittedName>
</protein>
<dbReference type="EMBL" id="PDXA01000031">
    <property type="protein sequence ID" value="RYN46095.1"/>
    <property type="molecule type" value="Genomic_DNA"/>
</dbReference>
<dbReference type="Proteomes" id="UP000292402">
    <property type="component" value="Unassembled WGS sequence"/>
</dbReference>
<organism evidence="2 3">
    <name type="scientific">Alternaria tenuissima</name>
    <dbReference type="NCBI Taxonomy" id="119927"/>
    <lineage>
        <taxon>Eukaryota</taxon>
        <taxon>Fungi</taxon>
        <taxon>Dikarya</taxon>
        <taxon>Ascomycota</taxon>
        <taxon>Pezizomycotina</taxon>
        <taxon>Dothideomycetes</taxon>
        <taxon>Pleosporomycetidae</taxon>
        <taxon>Pleosporales</taxon>
        <taxon>Pleosporineae</taxon>
        <taxon>Pleosporaceae</taxon>
        <taxon>Alternaria</taxon>
        <taxon>Alternaria sect. Alternaria</taxon>
        <taxon>Alternaria alternata complex</taxon>
    </lineage>
</organism>
<evidence type="ECO:0000313" key="3">
    <source>
        <dbReference type="Proteomes" id="UP000292402"/>
    </source>
</evidence>
<gene>
    <name evidence="2" type="ORF">AA0114_g8585</name>
</gene>
<name>A0A4Q4M9Q0_9PLEO</name>
<evidence type="ECO:0000313" key="2">
    <source>
        <dbReference type="EMBL" id="RYN46095.1"/>
    </source>
</evidence>